<feature type="domain" description="EamA" evidence="8">
    <location>
        <begin position="151"/>
        <end position="283"/>
    </location>
</feature>
<keyword evidence="10" id="KW-1185">Reference proteome</keyword>
<dbReference type="Proteomes" id="UP000070467">
    <property type="component" value="Unassembled WGS sequence"/>
</dbReference>
<dbReference type="SUPFAM" id="SSF103481">
    <property type="entry name" value="Multidrug resistance efflux transporter EmrE"/>
    <property type="match status" value="2"/>
</dbReference>
<comment type="caution">
    <text evidence="9">The sequence shown here is derived from an EMBL/GenBank/DDBJ whole genome shotgun (WGS) entry which is preliminary data.</text>
</comment>
<evidence type="ECO:0000313" key="9">
    <source>
        <dbReference type="EMBL" id="KXB58818.1"/>
    </source>
</evidence>
<evidence type="ECO:0000313" key="10">
    <source>
        <dbReference type="Proteomes" id="UP000070467"/>
    </source>
</evidence>
<feature type="transmembrane region" description="Helical" evidence="7">
    <location>
        <begin position="243"/>
        <end position="261"/>
    </location>
</feature>
<feature type="transmembrane region" description="Helical" evidence="7">
    <location>
        <begin position="267"/>
        <end position="285"/>
    </location>
</feature>
<evidence type="ECO:0000256" key="4">
    <source>
        <dbReference type="ARBA" id="ARBA00022692"/>
    </source>
</evidence>
<name>A0ABR5TN46_9BACL</name>
<evidence type="ECO:0000256" key="7">
    <source>
        <dbReference type="SAM" id="Phobius"/>
    </source>
</evidence>
<sequence>MTNKKLDYFKLIISSLIFGSIGVFIKNINIPAMHIVLLRTIIASIFFILIFLLTKNKIDIQGIKKNIFPLFFAGCALGISWVFLFEAYSRIQISIATLIYYFSPTILILVSPIVFKDKLTIIKIFCVVLSTIGMFLVANIKLNELSENKDIFFALVAAFGYTFLVIFNKKIYKVDGNTTTFVEMIIATVILAIYLLVINKEMLILPADTISIIFIIIVGIIHTGIACLFYFSAVNKLPTTNVALLTYIDPISALIFSYIFLNEKLSIFQIIGAFLILGTSILVQIPKKNK</sequence>
<evidence type="ECO:0000256" key="6">
    <source>
        <dbReference type="ARBA" id="ARBA00023136"/>
    </source>
</evidence>
<feature type="transmembrane region" description="Helical" evidence="7">
    <location>
        <begin position="210"/>
        <end position="231"/>
    </location>
</feature>
<dbReference type="InterPro" id="IPR037185">
    <property type="entry name" value="EmrE-like"/>
</dbReference>
<evidence type="ECO:0000256" key="2">
    <source>
        <dbReference type="ARBA" id="ARBA00007362"/>
    </source>
</evidence>
<dbReference type="EMBL" id="LSDB01000005">
    <property type="protein sequence ID" value="KXB58818.1"/>
    <property type="molecule type" value="Genomic_DNA"/>
</dbReference>
<keyword evidence="3" id="KW-1003">Cell membrane</keyword>
<dbReference type="RefSeq" id="WP_066128816.1">
    <property type="nucleotide sequence ID" value="NZ_KQ959858.1"/>
</dbReference>
<feature type="domain" description="EamA" evidence="8">
    <location>
        <begin position="10"/>
        <end position="137"/>
    </location>
</feature>
<evidence type="ECO:0000259" key="8">
    <source>
        <dbReference type="Pfam" id="PF00892"/>
    </source>
</evidence>
<evidence type="ECO:0000256" key="1">
    <source>
        <dbReference type="ARBA" id="ARBA00004651"/>
    </source>
</evidence>
<dbReference type="InterPro" id="IPR050638">
    <property type="entry name" value="AA-Vitamin_Transporters"/>
</dbReference>
<feature type="transmembrane region" description="Helical" evidence="7">
    <location>
        <begin position="31"/>
        <end position="54"/>
    </location>
</feature>
<comment type="subcellular location">
    <subcellularLocation>
        <location evidence="1">Cell membrane</location>
        <topology evidence="1">Multi-pass membrane protein</topology>
    </subcellularLocation>
</comment>
<dbReference type="PANTHER" id="PTHR32322:SF18">
    <property type="entry name" value="S-ADENOSYLMETHIONINE_S-ADENOSYLHOMOCYSTEINE TRANSPORTER"/>
    <property type="match status" value="1"/>
</dbReference>
<evidence type="ECO:0000256" key="5">
    <source>
        <dbReference type="ARBA" id="ARBA00022989"/>
    </source>
</evidence>
<feature type="transmembrane region" description="Helical" evidence="7">
    <location>
        <begin position="66"/>
        <end position="85"/>
    </location>
</feature>
<organism evidence="9 10">
    <name type="scientific">Gemelliphila asaccharolytica</name>
    <dbReference type="NCBI Taxonomy" id="502393"/>
    <lineage>
        <taxon>Bacteria</taxon>
        <taxon>Bacillati</taxon>
        <taxon>Bacillota</taxon>
        <taxon>Bacilli</taxon>
        <taxon>Bacillales</taxon>
        <taxon>Gemellaceae</taxon>
        <taxon>Gemelliphila</taxon>
    </lineage>
</organism>
<accession>A0ABR5TN46</accession>
<keyword evidence="5 7" id="KW-1133">Transmembrane helix</keyword>
<comment type="similarity">
    <text evidence="2">Belongs to the EamA transporter family.</text>
</comment>
<feature type="transmembrane region" description="Helical" evidence="7">
    <location>
        <begin position="151"/>
        <end position="168"/>
    </location>
</feature>
<keyword evidence="6 7" id="KW-0472">Membrane</keyword>
<gene>
    <name evidence="9" type="ORF">HMPREF1871_00210</name>
</gene>
<feature type="transmembrane region" description="Helical" evidence="7">
    <location>
        <begin position="180"/>
        <end position="198"/>
    </location>
</feature>
<feature type="transmembrane region" description="Helical" evidence="7">
    <location>
        <begin position="7"/>
        <end position="25"/>
    </location>
</feature>
<dbReference type="PANTHER" id="PTHR32322">
    <property type="entry name" value="INNER MEMBRANE TRANSPORTER"/>
    <property type="match status" value="1"/>
</dbReference>
<feature type="transmembrane region" description="Helical" evidence="7">
    <location>
        <begin position="91"/>
        <end position="114"/>
    </location>
</feature>
<keyword evidence="4 7" id="KW-0812">Transmembrane</keyword>
<feature type="transmembrane region" description="Helical" evidence="7">
    <location>
        <begin position="121"/>
        <end position="139"/>
    </location>
</feature>
<proteinExistence type="inferred from homology"/>
<dbReference type="Pfam" id="PF00892">
    <property type="entry name" value="EamA"/>
    <property type="match status" value="2"/>
</dbReference>
<evidence type="ECO:0000256" key="3">
    <source>
        <dbReference type="ARBA" id="ARBA00022475"/>
    </source>
</evidence>
<dbReference type="Gene3D" id="1.10.3730.20">
    <property type="match status" value="2"/>
</dbReference>
<protein>
    <recommendedName>
        <fullName evidence="8">EamA domain-containing protein</fullName>
    </recommendedName>
</protein>
<dbReference type="InterPro" id="IPR000620">
    <property type="entry name" value="EamA_dom"/>
</dbReference>
<reference evidence="9 10" key="1">
    <citation type="submission" date="2016-01" db="EMBL/GenBank/DDBJ databases">
        <authorList>
            <person name="Mitreva M."/>
            <person name="Pepin K.H."/>
            <person name="Mihindukulasuriya K.A."/>
            <person name="Fulton R."/>
            <person name="Fronick C."/>
            <person name="O'Laughlin M."/>
            <person name="Miner T."/>
            <person name="Herter B."/>
            <person name="Rosa B.A."/>
            <person name="Cordes M."/>
            <person name="Tomlinson C."/>
            <person name="Wollam A."/>
            <person name="Palsikar V.B."/>
            <person name="Mardis E.R."/>
            <person name="Wilson R.K."/>
        </authorList>
    </citation>
    <scope>NUCLEOTIDE SEQUENCE [LARGE SCALE GENOMIC DNA]</scope>
    <source>
        <strain evidence="9 10">KA00071</strain>
    </source>
</reference>